<reference evidence="10" key="1">
    <citation type="journal article" date="2020" name="Fungal Divers.">
        <title>Resolving the Mortierellaceae phylogeny through synthesis of multi-gene phylogenetics and phylogenomics.</title>
        <authorList>
            <person name="Vandepol N."/>
            <person name="Liber J."/>
            <person name="Desiro A."/>
            <person name="Na H."/>
            <person name="Kennedy M."/>
            <person name="Barry K."/>
            <person name="Grigoriev I.V."/>
            <person name="Miller A.N."/>
            <person name="O'Donnell K."/>
            <person name="Stajich J.E."/>
            <person name="Bonito G."/>
        </authorList>
    </citation>
    <scope>NUCLEOTIDE SEQUENCE</scope>
    <source>
        <strain evidence="10">CK1249</strain>
    </source>
</reference>
<feature type="transmembrane region" description="Helical" evidence="8">
    <location>
        <begin position="668"/>
        <end position="693"/>
    </location>
</feature>
<dbReference type="GO" id="GO:0005886">
    <property type="term" value="C:plasma membrane"/>
    <property type="evidence" value="ECO:0007669"/>
    <property type="project" value="TreeGrafter"/>
</dbReference>
<keyword evidence="5" id="KW-0813">Transport</keyword>
<feature type="domain" description="FAD-binding FR-type" evidence="9">
    <location>
        <begin position="296"/>
        <end position="415"/>
    </location>
</feature>
<feature type="transmembrane region" description="Helical" evidence="8">
    <location>
        <begin position="106"/>
        <end position="124"/>
    </location>
</feature>
<dbReference type="EMBL" id="JAAAHY010000267">
    <property type="protein sequence ID" value="KAF9965309.1"/>
    <property type="molecule type" value="Genomic_DNA"/>
</dbReference>
<accession>A0A9P6J9I3</accession>
<name>A0A9P6J9I3_MORAP</name>
<evidence type="ECO:0000256" key="5">
    <source>
        <dbReference type="ARBA" id="ARBA00023065"/>
    </source>
</evidence>
<dbReference type="CDD" id="cd06186">
    <property type="entry name" value="NOX_Duox_like_FAD_NADP"/>
    <property type="match status" value="1"/>
</dbReference>
<dbReference type="SFLD" id="SFLDG01168">
    <property type="entry name" value="Ferric_reductase_subgroup_(FRE"/>
    <property type="match status" value="1"/>
</dbReference>
<dbReference type="InterPro" id="IPR013112">
    <property type="entry name" value="FAD-bd_8"/>
</dbReference>
<keyword evidence="5" id="KW-0406">Ion transport</keyword>
<gene>
    <name evidence="10" type="ORF">BGZ70_005064</name>
</gene>
<keyword evidence="4" id="KW-0560">Oxidoreductase</keyword>
<protein>
    <recommendedName>
        <fullName evidence="9">FAD-binding FR-type domain-containing protein</fullName>
    </recommendedName>
</protein>
<feature type="transmembrane region" description="Helical" evidence="8">
    <location>
        <begin position="45"/>
        <end position="68"/>
    </location>
</feature>
<keyword evidence="6 8" id="KW-0472">Membrane</keyword>
<dbReference type="PANTHER" id="PTHR11972:SF69">
    <property type="entry name" value="FERRIC REDUCTION OXIDASE 6-RELATED"/>
    <property type="match status" value="1"/>
</dbReference>
<feature type="region of interest" description="Disordered" evidence="7">
    <location>
        <begin position="551"/>
        <end position="587"/>
    </location>
</feature>
<dbReference type="AlphaFoldDB" id="A0A9P6J9I3"/>
<dbReference type="OrthoDB" id="10006946at2759"/>
<evidence type="ECO:0000256" key="8">
    <source>
        <dbReference type="SAM" id="Phobius"/>
    </source>
</evidence>
<evidence type="ECO:0000313" key="10">
    <source>
        <dbReference type="EMBL" id="KAF9965309.1"/>
    </source>
</evidence>
<keyword evidence="2 8" id="KW-0812">Transmembrane</keyword>
<dbReference type="InterPro" id="IPR050369">
    <property type="entry name" value="RBOH/FRE"/>
</dbReference>
<organism evidence="10 11">
    <name type="scientific">Mortierella alpina</name>
    <name type="common">Oleaginous fungus</name>
    <name type="synonym">Mortierella renispora</name>
    <dbReference type="NCBI Taxonomy" id="64518"/>
    <lineage>
        <taxon>Eukaryota</taxon>
        <taxon>Fungi</taxon>
        <taxon>Fungi incertae sedis</taxon>
        <taxon>Mucoromycota</taxon>
        <taxon>Mortierellomycotina</taxon>
        <taxon>Mortierellomycetes</taxon>
        <taxon>Mortierellales</taxon>
        <taxon>Mortierellaceae</taxon>
        <taxon>Mortierella</taxon>
    </lineage>
</organism>
<dbReference type="InterPro" id="IPR017938">
    <property type="entry name" value="Riboflavin_synthase-like_b-brl"/>
</dbReference>
<proteinExistence type="predicted"/>
<dbReference type="Proteomes" id="UP000738359">
    <property type="component" value="Unassembled WGS sequence"/>
</dbReference>
<keyword evidence="3 8" id="KW-1133">Transmembrane helix</keyword>
<dbReference type="InterPro" id="IPR013130">
    <property type="entry name" value="Fe3_Rdtase_TM_dom"/>
</dbReference>
<dbReference type="PANTHER" id="PTHR11972">
    <property type="entry name" value="NADPH OXIDASE"/>
    <property type="match status" value="1"/>
</dbReference>
<feature type="transmembrane region" description="Helical" evidence="8">
    <location>
        <begin position="9"/>
        <end position="30"/>
    </location>
</feature>
<keyword evidence="11" id="KW-1185">Reference proteome</keyword>
<feature type="transmembrane region" description="Helical" evidence="8">
    <location>
        <begin position="618"/>
        <end position="640"/>
    </location>
</feature>
<feature type="transmembrane region" description="Helical" evidence="8">
    <location>
        <begin position="231"/>
        <end position="248"/>
    </location>
</feature>
<dbReference type="Gene3D" id="3.40.50.80">
    <property type="entry name" value="Nucleotide-binding domain of ferredoxin-NADP reductase (FNR) module"/>
    <property type="match status" value="1"/>
</dbReference>
<evidence type="ECO:0000256" key="2">
    <source>
        <dbReference type="ARBA" id="ARBA00022692"/>
    </source>
</evidence>
<dbReference type="Pfam" id="PF01794">
    <property type="entry name" value="Ferric_reduct"/>
    <property type="match status" value="1"/>
</dbReference>
<dbReference type="Gene3D" id="2.40.30.10">
    <property type="entry name" value="Translation factors"/>
    <property type="match status" value="1"/>
</dbReference>
<dbReference type="GO" id="GO:0006811">
    <property type="term" value="P:monoatomic ion transport"/>
    <property type="evidence" value="ECO:0007669"/>
    <property type="project" value="UniProtKB-KW"/>
</dbReference>
<comment type="caution">
    <text evidence="10">The sequence shown here is derived from an EMBL/GenBank/DDBJ whole genome shotgun (WGS) entry which is preliminary data.</text>
</comment>
<dbReference type="Pfam" id="PF08022">
    <property type="entry name" value="FAD_binding_8"/>
    <property type="match status" value="1"/>
</dbReference>
<evidence type="ECO:0000256" key="4">
    <source>
        <dbReference type="ARBA" id="ARBA00023002"/>
    </source>
</evidence>
<dbReference type="GO" id="GO:0016491">
    <property type="term" value="F:oxidoreductase activity"/>
    <property type="evidence" value="ECO:0007669"/>
    <property type="project" value="UniProtKB-KW"/>
</dbReference>
<evidence type="ECO:0000313" key="11">
    <source>
        <dbReference type="Proteomes" id="UP000738359"/>
    </source>
</evidence>
<dbReference type="InterPro" id="IPR017927">
    <property type="entry name" value="FAD-bd_FR_type"/>
</dbReference>
<evidence type="ECO:0000256" key="7">
    <source>
        <dbReference type="SAM" id="MobiDB-lite"/>
    </source>
</evidence>
<dbReference type="PROSITE" id="PS51384">
    <property type="entry name" value="FAD_FR"/>
    <property type="match status" value="1"/>
</dbReference>
<feature type="transmembrane region" description="Helical" evidence="8">
    <location>
        <begin position="144"/>
        <end position="168"/>
    </location>
</feature>
<evidence type="ECO:0000259" key="9">
    <source>
        <dbReference type="PROSITE" id="PS51384"/>
    </source>
</evidence>
<evidence type="ECO:0000256" key="6">
    <source>
        <dbReference type="ARBA" id="ARBA00023136"/>
    </source>
</evidence>
<feature type="transmembrane region" description="Helical" evidence="8">
    <location>
        <begin position="189"/>
        <end position="211"/>
    </location>
</feature>
<dbReference type="SUPFAM" id="SSF63380">
    <property type="entry name" value="Riboflavin synthase domain-like"/>
    <property type="match status" value="1"/>
</dbReference>
<comment type="subcellular location">
    <subcellularLocation>
        <location evidence="1">Membrane</location>
        <topology evidence="1">Multi-pass membrane protein</topology>
    </subcellularLocation>
</comment>
<dbReference type="InterPro" id="IPR039261">
    <property type="entry name" value="FNR_nucleotide-bd"/>
</dbReference>
<sequence>MALISLPSLVIGICLATFSCYLFADYYLLWQEKIKTRFEWNEIDLYWSLVCMLPILLGHFITIWGNYFRAASQFQHSISKVTTSTDKKQRISFWERHDSTRFGFTVKFWCLSALIIIMNIYWFVLTTILSRPAYVKTYGNAAGIVRAIAYGSSQAVLLDTSIILFLVLRRSMLHAIGFTYPEIIPLHRWLGVAMLIWSTIHAAFYSAYLIMEGKFTSDIAFSDKSRGTRNMPGVFAWIGVVVMSFFALPQFRRMIYPVFIYVHRAGTFVFFIGLIMHYPTYMLWYYMLPGFILFLVDRFVPKIIQARSIHPNATCAFNTDADIIRMKLTSAEPMKPYFPGDYITVQIPGLGHIHHPFTIASYWPEDPHSITLYIRVFSDAKLSWTHDLAKMCGNEDKRITVRANVDGVFGDRRHDYLKSETMIIFVAGAAITTFMSLIKAIAAQIAVSKEPLRMQLHMICTFRTRSELHAYGSFLHQITRDPRFTSWLHVEIYVSRPDKPQTLMGAHAHVVKNDIMVPGQAVKTKKAKKNFLKRTGTKLKRALSGHTIVEDPTAPVEQDVQRSNSTKSTLHEISEEEVATSSSEPINEKGTGTRAMTYIDQPLPTFQASSADTVSKRLALFDLLTTLVLVAIPLAFWYGMRRVSWEGSSHWCIAATKKDKWTVFVCHWTYSLVPGLVHTVVMLLLGYAGIFVARKVHMRHHMRGGSSDAESAAIPYPDFNAEDEKLSVEDGNWDEGDVVYSRGRLDAKKAIQNFVDSGVGAKDKGQGLVTVFAGGPEGYVDMVEKHVQKAKWSVEFHRETWAP</sequence>
<evidence type="ECO:0000256" key="1">
    <source>
        <dbReference type="ARBA" id="ARBA00004141"/>
    </source>
</evidence>
<dbReference type="SFLD" id="SFLDS00052">
    <property type="entry name" value="Ferric_Reductase_Domain"/>
    <property type="match status" value="1"/>
</dbReference>
<evidence type="ECO:0000256" key="3">
    <source>
        <dbReference type="ARBA" id="ARBA00022989"/>
    </source>
</evidence>